<keyword evidence="4" id="KW-0720">Serine protease</keyword>
<organism evidence="6 7">
    <name type="scientific">Mucilaginibacter agri</name>
    <dbReference type="NCBI Taxonomy" id="2695265"/>
    <lineage>
        <taxon>Bacteria</taxon>
        <taxon>Pseudomonadati</taxon>
        <taxon>Bacteroidota</taxon>
        <taxon>Sphingobacteriia</taxon>
        <taxon>Sphingobacteriales</taxon>
        <taxon>Sphingobacteriaceae</taxon>
        <taxon>Mucilaginibacter</taxon>
    </lineage>
</organism>
<dbReference type="InterPro" id="IPR034074">
    <property type="entry name" value="Y4bN_pept_dom"/>
</dbReference>
<comment type="caution">
    <text evidence="6">The sequence shown here is derived from an EMBL/GenBank/DDBJ whole genome shotgun (WGS) entry which is preliminary data.</text>
</comment>
<dbReference type="PANTHER" id="PTHR43806:SF11">
    <property type="entry name" value="CEREVISIN-RELATED"/>
    <property type="match status" value="1"/>
</dbReference>
<evidence type="ECO:0000256" key="2">
    <source>
        <dbReference type="ARBA" id="ARBA00022670"/>
    </source>
</evidence>
<dbReference type="GO" id="GO:0004252">
    <property type="term" value="F:serine-type endopeptidase activity"/>
    <property type="evidence" value="ECO:0007669"/>
    <property type="project" value="InterPro"/>
</dbReference>
<evidence type="ECO:0000256" key="4">
    <source>
        <dbReference type="ARBA" id="ARBA00022825"/>
    </source>
</evidence>
<sequence>MARQNPRKHIKLVGYAARLDYQYPRNAFPPAMPLAQRNRNQHGNRILNQLNAIRQQFDIPADVELAADILRDNVIYVEFTSQWGYFMDFGALEQDRDDPDFQILNIREEREDVEENPRFRYHVTMMLTQGGIGTFITKVTDYINRNGQYRGQDTGHPRYYKLFSNIEDIQTATLKSFWTDEPEYPFPDENEDVWWEAWFRKTANDDFRMRRVLENLRVAGVQIGESELLFAEHRVRLIKGTAQQLAQSILLLDNLSELRKPQETADFICHRDADFQDDLDWVNDLTNRTENHVDENSVLVCLLDSGVNNNHPLIGSFLPDERLYSYKPDSWGTGDNWPNGGHGTGVAGLALYGDLVDALADPSTIRILHGLESFKIIHSGDPNDPELYGAITEFAASSPLVDRPHNPRVFCLTITDKNLSFRGRPSAWSAAIDKIAFGSALDPIAPQLIIASGGNAVMINHDDYPTVNLLESIHDPAQAYNVITVGSYTRKDRIDAATGYIHLAPNGDMAPSNTTSTTWEHQWPLKPDIVMEGGNASTDGFSVSDHHALKMVTTDGDYPQFTFLPFGDTSGAAALAAKMAAELRTAYPEFWPETIRALMIHSAEWTNTMLNNRPFSSLNENERKVLLRTVGYGVPILENALYSANNSLTLIAEREIQPYYLDGSTGKSKEYHLFELPWPADILAGELFATDVTLKITLSYFIEPNPGSKNKRYVNNFHYHSHALEFAVIKEREDLDQFKRRISAAAELDDDRVDNTDETWSIKRVRYRGSVKKDFITMSGADMSVRNKIAVFPKPGWYRSRKKLHKENTIVRYSLVVTVETPDVNIDIVTPVLNQIAIAAAV</sequence>
<dbReference type="Pfam" id="PF00082">
    <property type="entry name" value="Peptidase_S8"/>
    <property type="match status" value="1"/>
</dbReference>
<dbReference type="EMBL" id="WWEO01000033">
    <property type="protein sequence ID" value="NCD67983.1"/>
    <property type="molecule type" value="Genomic_DNA"/>
</dbReference>
<evidence type="ECO:0000256" key="3">
    <source>
        <dbReference type="ARBA" id="ARBA00022801"/>
    </source>
</evidence>
<accession>A0A965ZBI2</accession>
<evidence type="ECO:0000313" key="6">
    <source>
        <dbReference type="EMBL" id="NCD67983.1"/>
    </source>
</evidence>
<evidence type="ECO:0000256" key="1">
    <source>
        <dbReference type="ARBA" id="ARBA00011073"/>
    </source>
</evidence>
<keyword evidence="7" id="KW-1185">Reference proteome</keyword>
<dbReference type="RefSeq" id="WP_166584010.1">
    <property type="nucleotide sequence ID" value="NZ_WWEO01000033.1"/>
</dbReference>
<feature type="domain" description="Peptidase S8/S53" evidence="5">
    <location>
        <begin position="296"/>
        <end position="633"/>
    </location>
</feature>
<reference evidence="6" key="2">
    <citation type="submission" date="2020-10" db="EMBL/GenBank/DDBJ databases">
        <title>Mucilaginibacter sp. nov., isolated from soil.</title>
        <authorList>
            <person name="Jeon C.O."/>
        </authorList>
    </citation>
    <scope>NUCLEOTIDE SEQUENCE</scope>
    <source>
        <strain evidence="6">R11</strain>
    </source>
</reference>
<dbReference type="SUPFAM" id="SSF52743">
    <property type="entry name" value="Subtilisin-like"/>
    <property type="match status" value="1"/>
</dbReference>
<proteinExistence type="inferred from homology"/>
<dbReference type="InterPro" id="IPR050131">
    <property type="entry name" value="Peptidase_S8_subtilisin-like"/>
</dbReference>
<dbReference type="PANTHER" id="PTHR43806">
    <property type="entry name" value="PEPTIDASE S8"/>
    <property type="match status" value="1"/>
</dbReference>
<evidence type="ECO:0000259" key="5">
    <source>
        <dbReference type="Pfam" id="PF00082"/>
    </source>
</evidence>
<dbReference type="Proteomes" id="UP000638732">
    <property type="component" value="Unassembled WGS sequence"/>
</dbReference>
<keyword evidence="3" id="KW-0378">Hydrolase</keyword>
<comment type="similarity">
    <text evidence="1">Belongs to the peptidase S8 family.</text>
</comment>
<evidence type="ECO:0000313" key="7">
    <source>
        <dbReference type="Proteomes" id="UP000638732"/>
    </source>
</evidence>
<keyword evidence="2" id="KW-0645">Protease</keyword>
<dbReference type="InterPro" id="IPR000209">
    <property type="entry name" value="Peptidase_S8/S53_dom"/>
</dbReference>
<dbReference type="CDD" id="cd04847">
    <property type="entry name" value="Peptidases_S8_Subtilisin_like_2"/>
    <property type="match status" value="1"/>
</dbReference>
<dbReference type="Gene3D" id="3.40.50.200">
    <property type="entry name" value="Peptidase S8/S53 domain"/>
    <property type="match status" value="1"/>
</dbReference>
<dbReference type="InterPro" id="IPR036852">
    <property type="entry name" value="Peptidase_S8/S53_dom_sf"/>
</dbReference>
<name>A0A965ZBI2_9SPHI</name>
<gene>
    <name evidence="6" type="ORF">GSY63_01290</name>
</gene>
<protein>
    <submittedName>
        <fullName evidence="6">S8 family serine peptidase</fullName>
    </submittedName>
</protein>
<dbReference type="GO" id="GO:0006508">
    <property type="term" value="P:proteolysis"/>
    <property type="evidence" value="ECO:0007669"/>
    <property type="project" value="UniProtKB-KW"/>
</dbReference>
<dbReference type="AlphaFoldDB" id="A0A965ZBI2"/>
<reference evidence="6" key="1">
    <citation type="submission" date="2020-01" db="EMBL/GenBank/DDBJ databases">
        <authorList>
            <person name="Seo Y.L."/>
        </authorList>
    </citation>
    <scope>NUCLEOTIDE SEQUENCE</scope>
    <source>
        <strain evidence="6">R11</strain>
    </source>
</reference>